<dbReference type="Proteomes" id="UP000199473">
    <property type="component" value="Unassembled WGS sequence"/>
</dbReference>
<evidence type="ECO:0000313" key="3">
    <source>
        <dbReference type="Proteomes" id="UP000199473"/>
    </source>
</evidence>
<gene>
    <name evidence="2" type="ORF">SAMN02745775_103107</name>
</gene>
<feature type="compositionally biased region" description="Basic and acidic residues" evidence="1">
    <location>
        <begin position="81"/>
        <end position="90"/>
    </location>
</feature>
<organism evidence="2 3">
    <name type="scientific">Falsiroseomonas stagni DSM 19981</name>
    <dbReference type="NCBI Taxonomy" id="1123062"/>
    <lineage>
        <taxon>Bacteria</taxon>
        <taxon>Pseudomonadati</taxon>
        <taxon>Pseudomonadota</taxon>
        <taxon>Alphaproteobacteria</taxon>
        <taxon>Acetobacterales</taxon>
        <taxon>Roseomonadaceae</taxon>
        <taxon>Falsiroseomonas</taxon>
    </lineage>
</organism>
<protein>
    <submittedName>
        <fullName evidence="2">Uncharacterized protein</fullName>
    </submittedName>
</protein>
<feature type="region of interest" description="Disordered" evidence="1">
    <location>
        <begin position="1"/>
        <end position="90"/>
    </location>
</feature>
<dbReference type="EMBL" id="FOSQ01000003">
    <property type="protein sequence ID" value="SFK50805.1"/>
    <property type="molecule type" value="Genomic_DNA"/>
</dbReference>
<keyword evidence="3" id="KW-1185">Reference proteome</keyword>
<dbReference type="AlphaFoldDB" id="A0A1I4A389"/>
<accession>A0A1I4A389</accession>
<proteinExistence type="predicted"/>
<dbReference type="RefSeq" id="WP_092959231.1">
    <property type="nucleotide sequence ID" value="NZ_FOSQ01000003.1"/>
</dbReference>
<dbReference type="OrthoDB" id="7281340at2"/>
<feature type="compositionally biased region" description="Basic and acidic residues" evidence="1">
    <location>
        <begin position="1"/>
        <end position="22"/>
    </location>
</feature>
<evidence type="ECO:0000313" key="2">
    <source>
        <dbReference type="EMBL" id="SFK50805.1"/>
    </source>
</evidence>
<name>A0A1I4A389_9PROT</name>
<evidence type="ECO:0000256" key="1">
    <source>
        <dbReference type="SAM" id="MobiDB-lite"/>
    </source>
</evidence>
<reference evidence="2 3" key="1">
    <citation type="submission" date="2016-10" db="EMBL/GenBank/DDBJ databases">
        <authorList>
            <person name="de Groot N.N."/>
        </authorList>
    </citation>
    <scope>NUCLEOTIDE SEQUENCE [LARGE SCALE GENOMIC DNA]</scope>
    <source>
        <strain evidence="2 3">DSM 19981</strain>
    </source>
</reference>
<sequence length="90" mass="9348">MASDSEKDRTSFTGKYDLETRTARPKSVGPHDVTRDQEDPAEKGIDPGKGYTHEIAAVNAARDAGGRPAKGSPVQIGAKGAAKDKPEGAG</sequence>
<feature type="compositionally biased region" description="Basic and acidic residues" evidence="1">
    <location>
        <begin position="32"/>
        <end position="46"/>
    </location>
</feature>